<dbReference type="GO" id="GO:0003720">
    <property type="term" value="F:telomerase activity"/>
    <property type="evidence" value="ECO:0007669"/>
    <property type="project" value="InterPro"/>
</dbReference>
<dbReference type="GO" id="GO:0000723">
    <property type="term" value="P:telomere maintenance"/>
    <property type="evidence" value="ECO:0007669"/>
    <property type="project" value="InterPro"/>
</dbReference>
<proteinExistence type="predicted"/>
<dbReference type="InterPro" id="IPR003545">
    <property type="entry name" value="Telomerase_RT"/>
</dbReference>
<reference evidence="3" key="1">
    <citation type="submission" date="2022-01" db="EMBL/GenBank/DDBJ databases">
        <title>Genome Sequence Resource for Two Populations of Ditylenchus destructor, the Migratory Endoparasitic Phytonematode.</title>
        <authorList>
            <person name="Zhang H."/>
            <person name="Lin R."/>
            <person name="Xie B."/>
        </authorList>
    </citation>
    <scope>NUCLEOTIDE SEQUENCE</scope>
    <source>
        <strain evidence="3">BazhouSP</strain>
    </source>
</reference>
<evidence type="ECO:0000256" key="1">
    <source>
        <dbReference type="ARBA" id="ARBA00032044"/>
    </source>
</evidence>
<sequence length="122" mass="13982">MNFVQLNGIPQGGNASPILADLTLTGMEIKFMQSQNCDRFKKELSLTFRYIDDFLLTHPFFRMSDMMQMATEENDSTMLIDNNEVDNDTRKGAQKYDNWLSTYCATPYCATPYCATGQLCHH</sequence>
<gene>
    <name evidence="3" type="ORF">DdX_13236</name>
</gene>
<dbReference type="GO" id="GO:0003677">
    <property type="term" value="F:DNA binding"/>
    <property type="evidence" value="ECO:0007669"/>
    <property type="project" value="InterPro"/>
</dbReference>
<feature type="domain" description="Reverse transcriptase" evidence="2">
    <location>
        <begin position="1"/>
        <end position="104"/>
    </location>
</feature>
<evidence type="ECO:0000313" key="3">
    <source>
        <dbReference type="EMBL" id="KAI1706009.1"/>
    </source>
</evidence>
<dbReference type="PRINTS" id="PR01365">
    <property type="entry name" value="TELOMERASERT"/>
</dbReference>
<dbReference type="EMBL" id="JAKKPZ010000051">
    <property type="protein sequence ID" value="KAI1706009.1"/>
    <property type="molecule type" value="Genomic_DNA"/>
</dbReference>
<accession>A0AAD4MX08</accession>
<comment type="caution">
    <text evidence="3">The sequence shown here is derived from an EMBL/GenBank/DDBJ whole genome shotgun (WGS) entry which is preliminary data.</text>
</comment>
<protein>
    <recommendedName>
        <fullName evidence="1">Telomerase catalytic subunit</fullName>
    </recommendedName>
</protein>
<name>A0AAD4MX08_9BILA</name>
<evidence type="ECO:0000313" key="4">
    <source>
        <dbReference type="Proteomes" id="UP001201812"/>
    </source>
</evidence>
<dbReference type="AlphaFoldDB" id="A0AAD4MX08"/>
<keyword evidence="4" id="KW-1185">Reference proteome</keyword>
<dbReference type="InterPro" id="IPR000477">
    <property type="entry name" value="RT_dom"/>
</dbReference>
<dbReference type="Proteomes" id="UP001201812">
    <property type="component" value="Unassembled WGS sequence"/>
</dbReference>
<dbReference type="PROSITE" id="PS50878">
    <property type="entry name" value="RT_POL"/>
    <property type="match status" value="1"/>
</dbReference>
<organism evidence="3 4">
    <name type="scientific">Ditylenchus destructor</name>
    <dbReference type="NCBI Taxonomy" id="166010"/>
    <lineage>
        <taxon>Eukaryota</taxon>
        <taxon>Metazoa</taxon>
        <taxon>Ecdysozoa</taxon>
        <taxon>Nematoda</taxon>
        <taxon>Chromadorea</taxon>
        <taxon>Rhabditida</taxon>
        <taxon>Tylenchina</taxon>
        <taxon>Tylenchomorpha</taxon>
        <taxon>Sphaerularioidea</taxon>
        <taxon>Anguinidae</taxon>
        <taxon>Anguininae</taxon>
        <taxon>Ditylenchus</taxon>
    </lineage>
</organism>
<evidence type="ECO:0000259" key="2">
    <source>
        <dbReference type="PROSITE" id="PS50878"/>
    </source>
</evidence>